<dbReference type="GO" id="GO:0006914">
    <property type="term" value="P:autophagy"/>
    <property type="evidence" value="ECO:0007669"/>
    <property type="project" value="UniProtKB-KW"/>
</dbReference>
<dbReference type="InterPro" id="IPR004241">
    <property type="entry name" value="Atg8-like"/>
</dbReference>
<dbReference type="OrthoDB" id="6738456at2759"/>
<evidence type="ECO:0000256" key="1">
    <source>
        <dbReference type="ARBA" id="ARBA00004370"/>
    </source>
</evidence>
<sequence>VEPKSLSEEPSVKSELRSEQKEETKKSASDNVPEELEAKKKDEKKDEAPTTSTAKEEEHKVDPNLDVSKWNEEVTRVVYKYPDRVPILMSKADRSTLPEIEKKKFLVPKCMPCGEFSATISQHVRGAANGTKTPLSAEQTIYLFLTDSKKILKYGQTVGQAWDELRSEDGFLRMSYTSENTLG</sequence>
<name>A0A9P1CLI1_9DINO</name>
<dbReference type="Pfam" id="PF02991">
    <property type="entry name" value="ATG8"/>
    <property type="match status" value="1"/>
</dbReference>
<evidence type="ECO:0000256" key="4">
    <source>
        <dbReference type="ARBA" id="ARBA00023288"/>
    </source>
</evidence>
<evidence type="ECO:0000256" key="5">
    <source>
        <dbReference type="PIRSR" id="PIRSR604241-50"/>
    </source>
</evidence>
<comment type="caution">
    <text evidence="8">The sequence shown here is derived from an EMBL/GenBank/DDBJ whole genome shotgun (WGS) entry which is preliminary data.</text>
</comment>
<reference evidence="9 10" key="2">
    <citation type="submission" date="2024-05" db="EMBL/GenBank/DDBJ databases">
        <authorList>
            <person name="Chen Y."/>
            <person name="Shah S."/>
            <person name="Dougan E. K."/>
            <person name="Thang M."/>
            <person name="Chan C."/>
        </authorList>
    </citation>
    <scope>NUCLEOTIDE SEQUENCE [LARGE SCALE GENOMIC DNA]</scope>
</reference>
<feature type="compositionally biased region" description="Basic and acidic residues" evidence="7">
    <location>
        <begin position="1"/>
        <end position="28"/>
    </location>
</feature>
<dbReference type="Gene3D" id="3.10.20.90">
    <property type="entry name" value="Phosphatidylinositol 3-kinase Catalytic Subunit, Chain A, domain 1"/>
    <property type="match status" value="1"/>
</dbReference>
<evidence type="ECO:0000256" key="3">
    <source>
        <dbReference type="ARBA" id="ARBA00023136"/>
    </source>
</evidence>
<evidence type="ECO:0000256" key="2">
    <source>
        <dbReference type="ARBA" id="ARBA00007293"/>
    </source>
</evidence>
<reference evidence="8" key="1">
    <citation type="submission" date="2022-10" db="EMBL/GenBank/DDBJ databases">
        <authorList>
            <person name="Chen Y."/>
            <person name="Dougan E. K."/>
            <person name="Chan C."/>
            <person name="Rhodes N."/>
            <person name="Thang M."/>
        </authorList>
    </citation>
    <scope>NUCLEOTIDE SEQUENCE</scope>
</reference>
<evidence type="ECO:0000256" key="7">
    <source>
        <dbReference type="SAM" id="MobiDB-lite"/>
    </source>
</evidence>
<dbReference type="Proteomes" id="UP001152797">
    <property type="component" value="Unassembled WGS sequence"/>
</dbReference>
<comment type="similarity">
    <text evidence="2 6">Belongs to the ATG8 family.</text>
</comment>
<dbReference type="EMBL" id="CAMXCT030001791">
    <property type="protein sequence ID" value="CAL4780415.1"/>
    <property type="molecule type" value="Genomic_DNA"/>
</dbReference>
<dbReference type="InterPro" id="IPR029071">
    <property type="entry name" value="Ubiquitin-like_domsf"/>
</dbReference>
<keyword evidence="10" id="KW-1185">Reference proteome</keyword>
<comment type="subcellular location">
    <subcellularLocation>
        <location evidence="1">Membrane</location>
    </subcellularLocation>
</comment>
<gene>
    <name evidence="8" type="ORF">C1SCF055_LOCUS19883</name>
</gene>
<feature type="non-terminal residue" evidence="8">
    <location>
        <position position="183"/>
    </location>
</feature>
<dbReference type="AlphaFoldDB" id="A0A9P1CLI1"/>
<evidence type="ECO:0000313" key="10">
    <source>
        <dbReference type="Proteomes" id="UP001152797"/>
    </source>
</evidence>
<accession>A0A9P1CLI1</accession>
<organism evidence="8">
    <name type="scientific">Cladocopium goreaui</name>
    <dbReference type="NCBI Taxonomy" id="2562237"/>
    <lineage>
        <taxon>Eukaryota</taxon>
        <taxon>Sar</taxon>
        <taxon>Alveolata</taxon>
        <taxon>Dinophyceae</taxon>
        <taxon>Suessiales</taxon>
        <taxon>Symbiodiniaceae</taxon>
        <taxon>Cladocopium</taxon>
    </lineage>
</organism>
<evidence type="ECO:0000313" key="8">
    <source>
        <dbReference type="EMBL" id="CAI3993103.1"/>
    </source>
</evidence>
<keyword evidence="3" id="KW-0472">Membrane</keyword>
<evidence type="ECO:0000256" key="6">
    <source>
        <dbReference type="RuleBase" id="RU004384"/>
    </source>
</evidence>
<dbReference type="GO" id="GO:0016020">
    <property type="term" value="C:membrane"/>
    <property type="evidence" value="ECO:0007669"/>
    <property type="project" value="UniProtKB-SubCell"/>
</dbReference>
<protein>
    <recommendedName>
        <fullName evidence="6">Autophagy-related protein</fullName>
    </recommendedName>
</protein>
<dbReference type="SUPFAM" id="SSF54236">
    <property type="entry name" value="Ubiquitin-like"/>
    <property type="match status" value="1"/>
</dbReference>
<dbReference type="EMBL" id="CAMXCT020001791">
    <property type="protein sequence ID" value="CAL1146478.1"/>
    <property type="molecule type" value="Genomic_DNA"/>
</dbReference>
<feature type="region of interest" description="Disordered" evidence="7">
    <location>
        <begin position="1"/>
        <end position="64"/>
    </location>
</feature>
<proteinExistence type="inferred from homology"/>
<feature type="lipid moiety-binding region" description="Phosphatidylserine amidated glycine; alternate" evidence="5">
    <location>
        <position position="183"/>
    </location>
</feature>
<feature type="compositionally biased region" description="Basic and acidic residues" evidence="7">
    <location>
        <begin position="36"/>
        <end position="64"/>
    </location>
</feature>
<keyword evidence="4 5" id="KW-0449">Lipoprotein</keyword>
<evidence type="ECO:0000313" key="9">
    <source>
        <dbReference type="EMBL" id="CAL4780415.1"/>
    </source>
</evidence>
<dbReference type="PANTHER" id="PTHR10969">
    <property type="entry name" value="MICROTUBULE-ASSOCIATED PROTEINS 1A/1B LIGHT CHAIN 3-RELATED"/>
    <property type="match status" value="1"/>
</dbReference>
<keyword evidence="6" id="KW-0072">Autophagy</keyword>
<dbReference type="EMBL" id="CAMXCT010001791">
    <property type="protein sequence ID" value="CAI3993103.1"/>
    <property type="molecule type" value="Genomic_DNA"/>
</dbReference>